<keyword evidence="2" id="KW-0863">Zinc-finger</keyword>
<organism evidence="7">
    <name type="scientific">Schizophyllum commune (strain H4-8 / FGSC 9210)</name>
    <name type="common">Split gill fungus</name>
    <dbReference type="NCBI Taxonomy" id="578458"/>
    <lineage>
        <taxon>Eukaryota</taxon>
        <taxon>Fungi</taxon>
        <taxon>Dikarya</taxon>
        <taxon>Basidiomycota</taxon>
        <taxon>Agaricomycotina</taxon>
        <taxon>Agaricomycetes</taxon>
        <taxon>Agaricomycetidae</taxon>
        <taxon>Agaricales</taxon>
        <taxon>Schizophyllaceae</taxon>
        <taxon>Schizophyllum</taxon>
    </lineage>
</organism>
<feature type="region of interest" description="Disordered" evidence="4">
    <location>
        <begin position="635"/>
        <end position="672"/>
    </location>
</feature>
<dbReference type="InterPro" id="IPR011009">
    <property type="entry name" value="Kinase-like_dom_sf"/>
</dbReference>
<evidence type="ECO:0000259" key="5">
    <source>
        <dbReference type="PROSITE" id="PS50011"/>
    </source>
</evidence>
<feature type="domain" description="Protein kinase" evidence="5">
    <location>
        <begin position="304"/>
        <end position="624"/>
    </location>
</feature>
<evidence type="ECO:0000256" key="4">
    <source>
        <dbReference type="SAM" id="MobiDB-lite"/>
    </source>
</evidence>
<dbReference type="InterPro" id="IPR000719">
    <property type="entry name" value="Prot_kinase_dom"/>
</dbReference>
<accession>D8Q2U4</accession>
<dbReference type="EMBL" id="GL377305">
    <property type="protein sequence ID" value="EFI97585.1"/>
    <property type="molecule type" value="Genomic_DNA"/>
</dbReference>
<dbReference type="InterPro" id="IPR040976">
    <property type="entry name" value="Pkinase_fungal"/>
</dbReference>
<dbReference type="InParanoid" id="D8Q2U4"/>
<dbReference type="Gene3D" id="3.30.40.10">
    <property type="entry name" value="Zinc/RING finger domain, C3HC4 (zinc finger)"/>
    <property type="match status" value="1"/>
</dbReference>
<dbReference type="RefSeq" id="XP_003032488.1">
    <property type="nucleotide sequence ID" value="XM_003032442.1"/>
</dbReference>
<dbReference type="KEGG" id="scm:SCHCO_02686194"/>
<dbReference type="Proteomes" id="UP000007431">
    <property type="component" value="Unassembled WGS sequence"/>
</dbReference>
<dbReference type="AlphaFoldDB" id="D8Q2U4"/>
<dbReference type="GO" id="GO:0004672">
    <property type="term" value="F:protein kinase activity"/>
    <property type="evidence" value="ECO:0007669"/>
    <property type="project" value="InterPro"/>
</dbReference>
<evidence type="ECO:0000256" key="3">
    <source>
        <dbReference type="ARBA" id="ARBA00022833"/>
    </source>
</evidence>
<dbReference type="SUPFAM" id="SSF57903">
    <property type="entry name" value="FYVE/PHD zinc finger"/>
    <property type="match status" value="1"/>
</dbReference>
<keyword evidence="3" id="KW-0862">Zinc</keyword>
<dbReference type="VEuPathDB" id="FungiDB:SCHCODRAFT_02686194"/>
<evidence type="ECO:0000313" key="7">
    <source>
        <dbReference type="Proteomes" id="UP000007431"/>
    </source>
</evidence>
<evidence type="ECO:0000256" key="2">
    <source>
        <dbReference type="ARBA" id="ARBA00022771"/>
    </source>
</evidence>
<evidence type="ECO:0000313" key="6">
    <source>
        <dbReference type="EMBL" id="EFI97585.1"/>
    </source>
</evidence>
<dbReference type="SUPFAM" id="SSF56112">
    <property type="entry name" value="Protein kinase-like (PK-like)"/>
    <property type="match status" value="1"/>
</dbReference>
<dbReference type="PANTHER" id="PTHR38248:SF2">
    <property type="entry name" value="FUNK1 11"/>
    <property type="match status" value="1"/>
</dbReference>
<feature type="compositionally biased region" description="Basic and acidic residues" evidence="4">
    <location>
        <begin position="662"/>
        <end position="672"/>
    </location>
</feature>
<dbReference type="InterPro" id="IPR013083">
    <property type="entry name" value="Znf_RING/FYVE/PHD"/>
</dbReference>
<reference evidence="6 7" key="1">
    <citation type="journal article" date="2010" name="Nat. Biotechnol.">
        <title>Genome sequence of the model mushroom Schizophyllum commune.</title>
        <authorList>
            <person name="Ohm R.A."/>
            <person name="de Jong J.F."/>
            <person name="Lugones L.G."/>
            <person name="Aerts A."/>
            <person name="Kothe E."/>
            <person name="Stajich J.E."/>
            <person name="de Vries R.P."/>
            <person name="Record E."/>
            <person name="Levasseur A."/>
            <person name="Baker S.E."/>
            <person name="Bartholomew K.A."/>
            <person name="Coutinho P.M."/>
            <person name="Erdmann S."/>
            <person name="Fowler T.J."/>
            <person name="Gathman A.C."/>
            <person name="Lombard V."/>
            <person name="Henrissat B."/>
            <person name="Knabe N."/>
            <person name="Kuees U."/>
            <person name="Lilly W.W."/>
            <person name="Lindquist E."/>
            <person name="Lucas S."/>
            <person name="Magnuson J.K."/>
            <person name="Piumi F."/>
            <person name="Raudaskoski M."/>
            <person name="Salamov A."/>
            <person name="Schmutz J."/>
            <person name="Schwarze F.W.M.R."/>
            <person name="vanKuyk P.A."/>
            <person name="Horton J.S."/>
            <person name="Grigoriev I.V."/>
            <person name="Woesten H.A.B."/>
        </authorList>
    </citation>
    <scope>NUCLEOTIDE SEQUENCE [LARGE SCALE GENOMIC DNA]</scope>
    <source>
        <strain evidence="7">H4-8 / FGSC 9210</strain>
    </source>
</reference>
<dbReference type="PROSITE" id="PS01359">
    <property type="entry name" value="ZF_PHD_1"/>
    <property type="match status" value="1"/>
</dbReference>
<name>D8Q2U4_SCHCM</name>
<dbReference type="PROSITE" id="PS50011">
    <property type="entry name" value="PROTEIN_KINASE_DOM"/>
    <property type="match status" value="1"/>
</dbReference>
<proteinExistence type="predicted"/>
<evidence type="ECO:0000256" key="1">
    <source>
        <dbReference type="ARBA" id="ARBA00022723"/>
    </source>
</evidence>
<dbReference type="GeneID" id="9590259"/>
<dbReference type="InterPro" id="IPR011011">
    <property type="entry name" value="Znf_FYVE_PHD"/>
</dbReference>
<dbReference type="OrthoDB" id="5584477at2759"/>
<dbReference type="Pfam" id="PF17667">
    <property type="entry name" value="Pkinase_fungal"/>
    <property type="match status" value="1"/>
</dbReference>
<feature type="compositionally biased region" description="Acidic residues" evidence="4">
    <location>
        <begin position="640"/>
        <end position="661"/>
    </location>
</feature>
<gene>
    <name evidence="6" type="ORF">SCHCODRAFT_233892</name>
</gene>
<protein>
    <recommendedName>
        <fullName evidence="5">Protein kinase domain-containing protein</fullName>
    </recommendedName>
</protein>
<sequence length="779" mass="87038">MSRPPLPDSLRPTLPPVAFRTPSKIDITSQPGFITNHTRGTQDNLGVETLGTHQQADKLIDANLDGATYFNIEGLVKAAIPEDAFPLDDSLFLDAVCDAGLYNKERGRWQCLPKLRKPGEELVIADWLNAIGEAGLALFVKHGIFSSDDKPRVRKWSAAFCNKELPDGVQSRKPDGASFDPLTEASWKVIVNDLQHKSSSEDREAAFKQLHDGAFNILTEQDDRIFHIGLALIGEQFFIVYYNRAGCYRSIPANVHEHAAILVYLVFALALLDKPAVGFDPSITVTGEDRFITLAGKTLKILGPQGREYNLRGSSPVYWRCVDTETNEKFTVKNVWADRSRNPTEWALYERADRAGVEHMPKIVACEFVRDGKALITTDTLRQRLPNPGDVKDCEVRDYMRILIEGHTVPLHDFASKSEVIGAVRDAVKAHQMLCDKAGIIHLQVRDTTVLLDDSDGSKRGSRPGVLVDLGVAKVIDSLQAQPPSRGHKSCFGMYEAWEILTSPNAMPRSDHDLESFFYVLIALCSSCSGNDQGALPREDFDLPKSDLGRWLDIDKTTVGSSKWFVLSFKPKACVDSFDEFLDDVIDPFFDDFKPLLRKLRELLAEVSRRPTHQEFIDVLESYVEAKLHSATLPIVDAENGADEDDERMSDSDEDQFDDDSDAGHTADRDRLPDVAQVLAAPVPRERRESTQTRAAHFSPYTVDMTCECGEILRLGDSNLIRCRELSCSTGLFHRGCMGKLREPPANSLEAWCCDNCKGKKPDRDYKPLPKRRARADAM</sequence>
<dbReference type="PANTHER" id="PTHR38248">
    <property type="entry name" value="FUNK1 6"/>
    <property type="match status" value="1"/>
</dbReference>
<keyword evidence="7" id="KW-1185">Reference proteome</keyword>
<dbReference type="HOGENOM" id="CLU_359477_0_0_1"/>
<keyword evidence="1" id="KW-0479">Metal-binding</keyword>
<dbReference type="GO" id="GO:0008270">
    <property type="term" value="F:zinc ion binding"/>
    <property type="evidence" value="ECO:0007669"/>
    <property type="project" value="UniProtKB-KW"/>
</dbReference>
<dbReference type="GO" id="GO:0005524">
    <property type="term" value="F:ATP binding"/>
    <property type="evidence" value="ECO:0007669"/>
    <property type="project" value="InterPro"/>
</dbReference>
<dbReference type="InterPro" id="IPR019786">
    <property type="entry name" value="Zinc_finger_PHD-type_CS"/>
</dbReference>
<dbReference type="STRING" id="578458.D8Q2U4"/>
<dbReference type="eggNOG" id="ENOG502S5WB">
    <property type="taxonomic scope" value="Eukaryota"/>
</dbReference>